<dbReference type="PANTHER" id="PTHR43102">
    <property type="entry name" value="SLR1143 PROTEIN"/>
    <property type="match status" value="1"/>
</dbReference>
<gene>
    <name evidence="3" type="ORF">RHOBADRAFT_50548</name>
</gene>
<feature type="region of interest" description="Disordered" evidence="1">
    <location>
        <begin position="1"/>
        <end position="23"/>
    </location>
</feature>
<dbReference type="EMBL" id="KQ474073">
    <property type="protein sequence ID" value="KPV78026.1"/>
    <property type="molecule type" value="Genomic_DNA"/>
</dbReference>
<dbReference type="GeneID" id="28975823"/>
<feature type="region of interest" description="Disordered" evidence="1">
    <location>
        <begin position="305"/>
        <end position="338"/>
    </location>
</feature>
<dbReference type="RefSeq" id="XP_018274075.1">
    <property type="nucleotide sequence ID" value="XM_018415375.1"/>
</dbReference>
<evidence type="ECO:0000313" key="4">
    <source>
        <dbReference type="Proteomes" id="UP000053890"/>
    </source>
</evidence>
<sequence length="826" mass="87035">MPAETVVRPRPPVANHPADPATLLLDPHVDADQVVAQHQPRSVTENVASRSARVEYVPPVPSPVLELLQTSPPVTPTVSTTSSTSKPFVPAPPVPHPHFLFQAPMSARTRPADSPTASSSSKGSFKRAFASVFSPNAVKPDARPSGAPFRQVNTPVVAPVAAPMDQATRRLRALEIARETGRKAVAYVRRKLNSKTPEDQLPKTWKEFDVLYANGDVDVSDPPLPPQRHAEEGAEPTPFERRYYIAPMGPDEPMRQDVVDRLDLFGRRQMASQVTLDITSPSARSVAMSPTDSLASESSYLTTPSYASSARRHSSSAASTTSTTTAATTANPPSPALDQEAVDSLENSPVFRSIISKAREIFDVPIALVTVLDGDKQMFLASGGLPEGLGNALPRTSSFCQHSILGGGMVVLNATDDWRFAQNMITTDLGGRFYAGTPVNCHAPGETDSAAMPIGSLCVLDTKARSDFGDAHRRVLRDLGQQCANAIEAWSSERRAHKARNVRGTIPTESAPQLAASTSESSTTAADPAARSTTDLARPLAPPVGRAPSLAASCSSTTFPHRRGSASTNPPSSALPATPPASIRHGGAHGPALAQAHQHHRRTISDADSVRTMASSSLHGASDLGSSSAAGTAAQPRRPSALSLGVTTEDPISALPRDVQKMFDAAVRMLARSLELELVYLAALDLAGLGSSVLESDSASVSSAALSSSAAASGNGVRLRVLAAHGLPTPPPSFDPALHVKALRAPEGGLIYKNPRFSPSASASFAAGILIPVLEVRRTGFVLCSYSRDPARQFVQRDLALLVKMAESLETSCVKASKSLPSAAFI</sequence>
<feature type="compositionally biased region" description="Low complexity" evidence="1">
    <location>
        <begin position="515"/>
        <end position="530"/>
    </location>
</feature>
<feature type="compositionally biased region" description="Low complexity" evidence="1">
    <location>
        <begin position="565"/>
        <end position="582"/>
    </location>
</feature>
<feature type="region of interest" description="Disordered" evidence="1">
    <location>
        <begin position="495"/>
        <end position="645"/>
    </location>
</feature>
<dbReference type="OMA" id="HTILNED"/>
<reference evidence="3 4" key="1">
    <citation type="journal article" date="2015" name="Front. Microbiol.">
        <title>Genome sequence of the plant growth promoting endophytic yeast Rhodotorula graminis WP1.</title>
        <authorList>
            <person name="Firrincieli A."/>
            <person name="Otillar R."/>
            <person name="Salamov A."/>
            <person name="Schmutz J."/>
            <person name="Khan Z."/>
            <person name="Redman R.S."/>
            <person name="Fleck N.D."/>
            <person name="Lindquist E."/>
            <person name="Grigoriev I.V."/>
            <person name="Doty S.L."/>
        </authorList>
    </citation>
    <scope>NUCLEOTIDE SEQUENCE [LARGE SCALE GENOMIC DNA]</scope>
    <source>
        <strain evidence="3 4">WP1</strain>
    </source>
</reference>
<dbReference type="InterPro" id="IPR029016">
    <property type="entry name" value="GAF-like_dom_sf"/>
</dbReference>
<dbReference type="STRING" id="578459.A0A194SET6"/>
<dbReference type="Gene3D" id="3.30.450.40">
    <property type="match status" value="1"/>
</dbReference>
<feature type="domain" description="GAF" evidence="2">
    <location>
        <begin position="350"/>
        <end position="487"/>
    </location>
</feature>
<feature type="compositionally biased region" description="Basic and acidic residues" evidence="1">
    <location>
        <begin position="228"/>
        <end position="238"/>
    </location>
</feature>
<accession>A0A194SET6</accession>
<dbReference type="PANTHER" id="PTHR43102:SF2">
    <property type="entry name" value="GAF DOMAIN-CONTAINING PROTEIN"/>
    <property type="match status" value="1"/>
</dbReference>
<feature type="region of interest" description="Disordered" evidence="1">
    <location>
        <begin position="67"/>
        <end position="88"/>
    </location>
</feature>
<feature type="compositionally biased region" description="Low complexity" evidence="1">
    <location>
        <begin position="614"/>
        <end position="634"/>
    </location>
</feature>
<organism evidence="3 4">
    <name type="scientific">Rhodotorula graminis (strain WP1)</name>
    <dbReference type="NCBI Taxonomy" id="578459"/>
    <lineage>
        <taxon>Eukaryota</taxon>
        <taxon>Fungi</taxon>
        <taxon>Dikarya</taxon>
        <taxon>Basidiomycota</taxon>
        <taxon>Pucciniomycotina</taxon>
        <taxon>Microbotryomycetes</taxon>
        <taxon>Sporidiobolales</taxon>
        <taxon>Sporidiobolaceae</taxon>
        <taxon>Rhodotorula</taxon>
    </lineage>
</organism>
<dbReference type="Pfam" id="PF01590">
    <property type="entry name" value="GAF"/>
    <property type="match status" value="1"/>
</dbReference>
<feature type="compositionally biased region" description="Low complexity" evidence="1">
    <location>
        <begin position="315"/>
        <end position="330"/>
    </location>
</feature>
<dbReference type="OrthoDB" id="21225at2759"/>
<dbReference type="Proteomes" id="UP000053890">
    <property type="component" value="Unassembled WGS sequence"/>
</dbReference>
<name>A0A194SET6_RHOGW</name>
<evidence type="ECO:0000256" key="1">
    <source>
        <dbReference type="SAM" id="MobiDB-lite"/>
    </source>
</evidence>
<dbReference type="SUPFAM" id="SSF55781">
    <property type="entry name" value="GAF domain-like"/>
    <property type="match status" value="1"/>
</dbReference>
<proteinExistence type="predicted"/>
<dbReference type="InterPro" id="IPR003018">
    <property type="entry name" value="GAF"/>
</dbReference>
<dbReference type="AlphaFoldDB" id="A0A194SET6"/>
<evidence type="ECO:0000313" key="3">
    <source>
        <dbReference type="EMBL" id="KPV78026.1"/>
    </source>
</evidence>
<keyword evidence="4" id="KW-1185">Reference proteome</keyword>
<protein>
    <recommendedName>
        <fullName evidence="2">GAF domain-containing protein</fullName>
    </recommendedName>
</protein>
<feature type="region of interest" description="Disordered" evidence="1">
    <location>
        <begin position="219"/>
        <end position="238"/>
    </location>
</feature>
<evidence type="ECO:0000259" key="2">
    <source>
        <dbReference type="Pfam" id="PF01590"/>
    </source>
</evidence>